<keyword evidence="5 6" id="KW-0472">Membrane</keyword>
<feature type="transmembrane region" description="Helical" evidence="6">
    <location>
        <begin position="234"/>
        <end position="267"/>
    </location>
</feature>
<evidence type="ECO:0000256" key="6">
    <source>
        <dbReference type="RuleBase" id="RU368066"/>
    </source>
</evidence>
<feature type="transmembrane region" description="Helical" evidence="6">
    <location>
        <begin position="200"/>
        <end position="222"/>
    </location>
</feature>
<evidence type="ECO:0000313" key="9">
    <source>
        <dbReference type="Proteomes" id="UP000326939"/>
    </source>
</evidence>
<feature type="transmembrane region" description="Helical" evidence="6">
    <location>
        <begin position="429"/>
        <end position="449"/>
    </location>
</feature>
<evidence type="ECO:0000256" key="2">
    <source>
        <dbReference type="ARBA" id="ARBA00007168"/>
    </source>
</evidence>
<feature type="transmembrane region" description="Helical" evidence="6">
    <location>
        <begin position="45"/>
        <end position="67"/>
    </location>
</feature>
<reference evidence="9" key="1">
    <citation type="journal article" date="2019" name="Gigascience">
        <title>De novo genome assembly of the endangered Acer yangbiense, a plant species with extremely small populations endemic to Yunnan Province, China.</title>
        <authorList>
            <person name="Yang J."/>
            <person name="Wariss H.M."/>
            <person name="Tao L."/>
            <person name="Zhang R."/>
            <person name="Yun Q."/>
            <person name="Hollingsworth P."/>
            <person name="Dao Z."/>
            <person name="Luo G."/>
            <person name="Guo H."/>
            <person name="Ma Y."/>
            <person name="Sun W."/>
        </authorList>
    </citation>
    <scope>NUCLEOTIDE SEQUENCE [LARGE SCALE GENOMIC DNA]</scope>
    <source>
        <strain evidence="9">cv. br00</strain>
    </source>
</reference>
<evidence type="ECO:0000313" key="8">
    <source>
        <dbReference type="EMBL" id="KAB5538232.1"/>
    </source>
</evidence>
<organism evidence="8 9">
    <name type="scientific">Salix brachista</name>
    <dbReference type="NCBI Taxonomy" id="2182728"/>
    <lineage>
        <taxon>Eukaryota</taxon>
        <taxon>Viridiplantae</taxon>
        <taxon>Streptophyta</taxon>
        <taxon>Embryophyta</taxon>
        <taxon>Tracheophyta</taxon>
        <taxon>Spermatophyta</taxon>
        <taxon>Magnoliopsida</taxon>
        <taxon>eudicotyledons</taxon>
        <taxon>Gunneridae</taxon>
        <taxon>Pentapetalae</taxon>
        <taxon>rosids</taxon>
        <taxon>fabids</taxon>
        <taxon>Malpighiales</taxon>
        <taxon>Salicaceae</taxon>
        <taxon>Saliceae</taxon>
        <taxon>Salix</taxon>
    </lineage>
</organism>
<gene>
    <name evidence="8" type="ORF">DKX38_015765</name>
</gene>
<keyword evidence="9" id="KW-1185">Reference proteome</keyword>
<evidence type="ECO:0000256" key="1">
    <source>
        <dbReference type="ARBA" id="ARBA00004141"/>
    </source>
</evidence>
<dbReference type="GO" id="GO:0022857">
    <property type="term" value="F:transmembrane transporter activity"/>
    <property type="evidence" value="ECO:0007669"/>
    <property type="project" value="UniProtKB-UniRule"/>
</dbReference>
<feature type="compositionally biased region" description="Low complexity" evidence="7">
    <location>
        <begin position="1"/>
        <end position="18"/>
    </location>
</feature>
<keyword evidence="4 6" id="KW-1133">Transmembrane helix</keyword>
<feature type="transmembrane region" description="Helical" evidence="6">
    <location>
        <begin position="154"/>
        <end position="174"/>
    </location>
</feature>
<dbReference type="InterPro" id="IPR007603">
    <property type="entry name" value="Choline_transptr-like"/>
</dbReference>
<sequence>MSDSHSSSSDSASLAATDQNVGRSRRIGNGDQTLTTDIPRHWHDIFWLGVFLFHLTGLALALAVLGLNRFKKSDRFNFDRYTTNTTGTVGNSHGLTEDYWPMYGLGGAVGTVLGWAWLLLLGFQANHMMKFSVHILTTYLAVVSVLCFWSDHFFWGVTFAIGAALQFLYVISVIDRLPFTMLVLRKAVKMVWSLPAVLRISYAFMLVMLLWMALWSFGAAGVVASNININGRWWLLVVLSLSLYWTGAVLCNTVHVIVFGMVFLVLIHGGQEAASLPPNSLMKSLRYSVTKSFGSICYGSLFTAAIRTLRWEIRGLSSKIGKNECLLCCVDFLFNLVETLVRFFNKYAYVQQQGATDNASADTIELNVTTPAADVLPAEVTSSMDSTSSNIQSREENLRRNPPRAPRDAWELFQSTGVEAIVAYDCSGAVLLMVTLLGGLITGTCSGVWTHIKWDDDRVTMVGSTAMLMGMALVELAMVAVESAVTSIYICYAQDPLLIHRWDAEFFNQLSEALHQRLQHRSSRAREVLTQNRLNAGIQAQLNGRKVLSGFPSGQT</sequence>
<evidence type="ECO:0000256" key="7">
    <source>
        <dbReference type="SAM" id="MobiDB-lite"/>
    </source>
</evidence>
<dbReference type="Pfam" id="PF04515">
    <property type="entry name" value="Choline_transpo"/>
    <property type="match status" value="2"/>
</dbReference>
<feature type="transmembrane region" description="Helical" evidence="6">
    <location>
        <begin position="469"/>
        <end position="492"/>
    </location>
</feature>
<proteinExistence type="inferred from homology"/>
<dbReference type="PANTHER" id="PTHR12385">
    <property type="entry name" value="CHOLINE TRANSPORTER-LIKE (SLC FAMILY 44)"/>
    <property type="match status" value="1"/>
</dbReference>
<feature type="transmembrane region" description="Helical" evidence="6">
    <location>
        <begin position="131"/>
        <end position="149"/>
    </location>
</feature>
<feature type="compositionally biased region" description="Basic and acidic residues" evidence="7">
    <location>
        <begin position="393"/>
        <end position="403"/>
    </location>
</feature>
<dbReference type="EMBL" id="VDCV01000010">
    <property type="protein sequence ID" value="KAB5538232.1"/>
    <property type="molecule type" value="Genomic_DNA"/>
</dbReference>
<dbReference type="AlphaFoldDB" id="A0A5N5L6B5"/>
<name>A0A5N5L6B5_9ROSI</name>
<feature type="compositionally biased region" description="Polar residues" evidence="7">
    <location>
        <begin position="382"/>
        <end position="392"/>
    </location>
</feature>
<feature type="region of interest" description="Disordered" evidence="7">
    <location>
        <begin position="382"/>
        <end position="403"/>
    </location>
</feature>
<comment type="similarity">
    <text evidence="2 6">Belongs to the CTL (choline transporter-like) family.</text>
</comment>
<evidence type="ECO:0000256" key="5">
    <source>
        <dbReference type="ARBA" id="ARBA00023136"/>
    </source>
</evidence>
<dbReference type="Proteomes" id="UP000326939">
    <property type="component" value="Chromosome 10"/>
</dbReference>
<feature type="transmembrane region" description="Helical" evidence="6">
    <location>
        <begin position="287"/>
        <end position="309"/>
    </location>
</feature>
<accession>A0A5N5L6B5</accession>
<protein>
    <recommendedName>
        <fullName evidence="6">Choline transporter-like protein</fullName>
    </recommendedName>
</protein>
<keyword evidence="3 6" id="KW-0812">Transmembrane</keyword>
<evidence type="ECO:0000256" key="4">
    <source>
        <dbReference type="ARBA" id="ARBA00022989"/>
    </source>
</evidence>
<dbReference type="PANTHER" id="PTHR12385:SF4">
    <property type="entry name" value="PROTEIN PNS1"/>
    <property type="match status" value="1"/>
</dbReference>
<comment type="subcellular location">
    <subcellularLocation>
        <location evidence="6">Cell membrane</location>
        <topology evidence="6">Multi-pass membrane protein</topology>
    </subcellularLocation>
    <subcellularLocation>
        <location evidence="1">Membrane</location>
        <topology evidence="1">Multi-pass membrane protein</topology>
    </subcellularLocation>
</comment>
<comment type="function">
    <text evidence="6">Choline transporter.</text>
</comment>
<feature type="region of interest" description="Disordered" evidence="7">
    <location>
        <begin position="1"/>
        <end position="30"/>
    </location>
</feature>
<dbReference type="GO" id="GO:0005886">
    <property type="term" value="C:plasma membrane"/>
    <property type="evidence" value="ECO:0007669"/>
    <property type="project" value="UniProtKB-SubCell"/>
</dbReference>
<feature type="transmembrane region" description="Helical" evidence="6">
    <location>
        <begin position="102"/>
        <end position="125"/>
    </location>
</feature>
<comment type="caution">
    <text evidence="8">The sequence shown here is derived from an EMBL/GenBank/DDBJ whole genome shotgun (WGS) entry which is preliminary data.</text>
</comment>
<evidence type="ECO:0000256" key="3">
    <source>
        <dbReference type="ARBA" id="ARBA00022692"/>
    </source>
</evidence>